<dbReference type="Pfam" id="PF08240">
    <property type="entry name" value="ADH_N"/>
    <property type="match status" value="1"/>
</dbReference>
<dbReference type="Gene3D" id="3.90.180.10">
    <property type="entry name" value="Medium-chain alcohol dehydrogenases, catalytic domain"/>
    <property type="match status" value="1"/>
</dbReference>
<sequence length="317" mass="34390">MKAFVRNSYGGPEVLQLTEVDKPSVKKGNILVKIYANSANAADWHILRGKPFLSRFAFGLFRPKEKVPGVDFSGVVEGVGEGVTTFKIGDRVFGESLKGRAFAEYLCVAADACSVMPDNRDFSEMACVPVAGLTAFQALITHGKLKSGESILINGASGGVGHFSVQIAKAYGAVITAVCSSGSSDFVKGLGADHVIAYDQENIHSHAGKYDLVVDTHGNLKHDDYTRMGRRGVMVGFTTMGNMMSVLIRNIFSKFQIKQFTAKVTTNDLTALADLIREGKVRTSVEKTYPYGEIPEAIRYTEAMHTKGKVAMVWESE</sequence>
<evidence type="ECO:0000259" key="1">
    <source>
        <dbReference type="SMART" id="SM00829"/>
    </source>
</evidence>
<dbReference type="SMART" id="SM00829">
    <property type="entry name" value="PKS_ER"/>
    <property type="match status" value="1"/>
</dbReference>
<evidence type="ECO:0000313" key="3">
    <source>
        <dbReference type="Proteomes" id="UP001501126"/>
    </source>
</evidence>
<dbReference type="InterPro" id="IPR013154">
    <property type="entry name" value="ADH-like_N"/>
</dbReference>
<reference evidence="2 3" key="1">
    <citation type="journal article" date="2019" name="Int. J. Syst. Evol. Microbiol.">
        <title>The Global Catalogue of Microorganisms (GCM) 10K type strain sequencing project: providing services to taxonomists for standard genome sequencing and annotation.</title>
        <authorList>
            <consortium name="The Broad Institute Genomics Platform"/>
            <consortium name="The Broad Institute Genome Sequencing Center for Infectious Disease"/>
            <person name="Wu L."/>
            <person name="Ma J."/>
        </authorList>
    </citation>
    <scope>NUCLEOTIDE SEQUENCE [LARGE SCALE GENOMIC DNA]</scope>
    <source>
        <strain evidence="2 3">JCM 16083</strain>
    </source>
</reference>
<dbReference type="Proteomes" id="UP001501126">
    <property type="component" value="Unassembled WGS sequence"/>
</dbReference>
<accession>A0ABN1MQQ8</accession>
<dbReference type="PROSITE" id="PS01162">
    <property type="entry name" value="QOR_ZETA_CRYSTAL"/>
    <property type="match status" value="1"/>
</dbReference>
<dbReference type="SUPFAM" id="SSF50129">
    <property type="entry name" value="GroES-like"/>
    <property type="match status" value="1"/>
</dbReference>
<feature type="domain" description="Enoyl reductase (ER)" evidence="1">
    <location>
        <begin position="10"/>
        <end position="312"/>
    </location>
</feature>
<dbReference type="PANTHER" id="PTHR44013">
    <property type="entry name" value="ZINC-TYPE ALCOHOL DEHYDROGENASE-LIKE PROTEIN C16A3.02C"/>
    <property type="match status" value="1"/>
</dbReference>
<dbReference type="EMBL" id="BAAAFH010000011">
    <property type="protein sequence ID" value="GAA0875651.1"/>
    <property type="molecule type" value="Genomic_DNA"/>
</dbReference>
<comment type="caution">
    <text evidence="2">The sequence shown here is derived from an EMBL/GenBank/DDBJ whole genome shotgun (WGS) entry which is preliminary data.</text>
</comment>
<dbReference type="Gene3D" id="3.40.50.720">
    <property type="entry name" value="NAD(P)-binding Rossmann-like Domain"/>
    <property type="match status" value="1"/>
</dbReference>
<dbReference type="InterPro" id="IPR011032">
    <property type="entry name" value="GroES-like_sf"/>
</dbReference>
<dbReference type="InterPro" id="IPR052733">
    <property type="entry name" value="Chloroplast_QOR"/>
</dbReference>
<dbReference type="InterPro" id="IPR036291">
    <property type="entry name" value="NAD(P)-bd_dom_sf"/>
</dbReference>
<dbReference type="PANTHER" id="PTHR44013:SF1">
    <property type="entry name" value="ZINC-TYPE ALCOHOL DEHYDROGENASE-LIKE PROTEIN C16A3.02C"/>
    <property type="match status" value="1"/>
</dbReference>
<protein>
    <submittedName>
        <fullName evidence="2">NAD(P)-dependent alcohol dehydrogenase</fullName>
    </submittedName>
</protein>
<dbReference type="RefSeq" id="WP_343787361.1">
    <property type="nucleotide sequence ID" value="NZ_BAAAFH010000011.1"/>
</dbReference>
<keyword evidence="3" id="KW-1185">Reference proteome</keyword>
<gene>
    <name evidence="2" type="ORF">GCM10009118_20600</name>
</gene>
<proteinExistence type="predicted"/>
<dbReference type="CDD" id="cd08267">
    <property type="entry name" value="MDR1"/>
    <property type="match status" value="1"/>
</dbReference>
<dbReference type="SUPFAM" id="SSF51735">
    <property type="entry name" value="NAD(P)-binding Rossmann-fold domains"/>
    <property type="match status" value="1"/>
</dbReference>
<name>A0ABN1MQQ8_9FLAO</name>
<evidence type="ECO:0000313" key="2">
    <source>
        <dbReference type="EMBL" id="GAA0875651.1"/>
    </source>
</evidence>
<dbReference type="Pfam" id="PF13602">
    <property type="entry name" value="ADH_zinc_N_2"/>
    <property type="match status" value="1"/>
</dbReference>
<dbReference type="InterPro" id="IPR020843">
    <property type="entry name" value="ER"/>
</dbReference>
<dbReference type="InterPro" id="IPR002364">
    <property type="entry name" value="Quin_OxRdtase/zeta-crystal_CS"/>
</dbReference>
<organism evidence="2 3">
    <name type="scientific">Wandonia haliotis</name>
    <dbReference type="NCBI Taxonomy" id="574963"/>
    <lineage>
        <taxon>Bacteria</taxon>
        <taxon>Pseudomonadati</taxon>
        <taxon>Bacteroidota</taxon>
        <taxon>Flavobacteriia</taxon>
        <taxon>Flavobacteriales</taxon>
        <taxon>Crocinitomicaceae</taxon>
        <taxon>Wandonia</taxon>
    </lineage>
</organism>